<dbReference type="Proteomes" id="UP000548476">
    <property type="component" value="Unassembled WGS sequence"/>
</dbReference>
<dbReference type="PRINTS" id="PR00800">
    <property type="entry name" value="YHDCRBOXLASE"/>
</dbReference>
<evidence type="ECO:0000256" key="1">
    <source>
        <dbReference type="ARBA" id="ARBA00001933"/>
    </source>
</evidence>
<comment type="similarity">
    <text evidence="2 7">Belongs to the group II decarboxylase family.</text>
</comment>
<dbReference type="Gene3D" id="3.40.640.10">
    <property type="entry name" value="Type I PLP-dependent aspartate aminotransferase-like (Major domain)"/>
    <property type="match status" value="1"/>
</dbReference>
<keyword evidence="4 6" id="KW-0663">Pyridoxal phosphate</keyword>
<name>A0A841FKA2_9ACTN</name>
<evidence type="ECO:0000313" key="8">
    <source>
        <dbReference type="EMBL" id="MBB6034258.1"/>
    </source>
</evidence>
<keyword evidence="9" id="KW-1185">Reference proteome</keyword>
<dbReference type="Pfam" id="PF00282">
    <property type="entry name" value="Pyridoxal_deC"/>
    <property type="match status" value="1"/>
</dbReference>
<comment type="caution">
    <text evidence="8">The sequence shown here is derived from an EMBL/GenBank/DDBJ whole genome shotgun (WGS) entry which is preliminary data.</text>
</comment>
<dbReference type="GO" id="GO:0006520">
    <property type="term" value="P:amino acid metabolic process"/>
    <property type="evidence" value="ECO:0007669"/>
    <property type="project" value="InterPro"/>
</dbReference>
<dbReference type="GO" id="GO:0004058">
    <property type="term" value="F:aromatic-L-amino-acid decarboxylase activity"/>
    <property type="evidence" value="ECO:0007669"/>
    <property type="project" value="UniProtKB-ARBA"/>
</dbReference>
<dbReference type="InterPro" id="IPR015421">
    <property type="entry name" value="PyrdxlP-dep_Trfase_major"/>
</dbReference>
<dbReference type="RefSeq" id="WP_184787134.1">
    <property type="nucleotide sequence ID" value="NZ_BONT01000045.1"/>
</dbReference>
<reference evidence="8 9" key="1">
    <citation type="submission" date="2020-08" db="EMBL/GenBank/DDBJ databases">
        <title>Genomic Encyclopedia of Type Strains, Phase IV (KMG-IV): sequencing the most valuable type-strain genomes for metagenomic binning, comparative biology and taxonomic classification.</title>
        <authorList>
            <person name="Goeker M."/>
        </authorList>
    </citation>
    <scope>NUCLEOTIDE SEQUENCE [LARGE SCALE GENOMIC DNA]</scope>
    <source>
        <strain evidence="8 9">YIM 65646</strain>
    </source>
</reference>
<dbReference type="GO" id="GO:0030170">
    <property type="term" value="F:pyridoxal phosphate binding"/>
    <property type="evidence" value="ECO:0007669"/>
    <property type="project" value="InterPro"/>
</dbReference>
<dbReference type="EMBL" id="JACHGT010000004">
    <property type="protein sequence ID" value="MBB6034258.1"/>
    <property type="molecule type" value="Genomic_DNA"/>
</dbReference>
<evidence type="ECO:0000256" key="6">
    <source>
        <dbReference type="PIRSR" id="PIRSR602129-50"/>
    </source>
</evidence>
<dbReference type="Gene3D" id="3.90.1150.10">
    <property type="entry name" value="Aspartate Aminotransferase, domain 1"/>
    <property type="match status" value="1"/>
</dbReference>
<proteinExistence type="inferred from homology"/>
<dbReference type="PANTHER" id="PTHR11999">
    <property type="entry name" value="GROUP II PYRIDOXAL-5-PHOSPHATE DECARBOXYLASE"/>
    <property type="match status" value="1"/>
</dbReference>
<organism evidence="8 9">
    <name type="scientific">Phytomonospora endophytica</name>
    <dbReference type="NCBI Taxonomy" id="714109"/>
    <lineage>
        <taxon>Bacteria</taxon>
        <taxon>Bacillati</taxon>
        <taxon>Actinomycetota</taxon>
        <taxon>Actinomycetes</taxon>
        <taxon>Micromonosporales</taxon>
        <taxon>Micromonosporaceae</taxon>
        <taxon>Phytomonospora</taxon>
    </lineage>
</organism>
<dbReference type="PANTHER" id="PTHR11999:SF70">
    <property type="entry name" value="MIP05841P"/>
    <property type="match status" value="1"/>
</dbReference>
<gene>
    <name evidence="8" type="ORF">HNR73_002108</name>
</gene>
<evidence type="ECO:0000256" key="4">
    <source>
        <dbReference type="ARBA" id="ARBA00022898"/>
    </source>
</evidence>
<dbReference type="InterPro" id="IPR002129">
    <property type="entry name" value="PyrdxlP-dep_de-COase"/>
</dbReference>
<feature type="modified residue" description="N6-(pyridoxal phosphate)lysine" evidence="6">
    <location>
        <position position="296"/>
    </location>
</feature>
<evidence type="ECO:0000256" key="7">
    <source>
        <dbReference type="RuleBase" id="RU000382"/>
    </source>
</evidence>
<sequence length="473" mass="50230">MSDPRTEAHHAPAALRLIADAAPAYLDALPGAPVQDAGIHGLLKALDGPLPEEGDGTLDALAKLVEVGTAASTRSTGPRFFHFVCGGSTPAAQGADWLTSLLDQVAGLEAASPFAAHAETVVLGWLKDLFGLPASHGGVLTPSATFANLTGLAAARAWWAEKHGVDVVADGLAGLPRMPVLSSGYLHVSSRKALQILGLGRDSARILTRDDAGRVDLVGMENALRESGPAVIIANAGEVNAGDFDPIEHLADLAHRYGAWLHVDGAFGLFAATSPRTKHLVKGIERADSIASDGHKWLNVPYESGFAFVKDPEVLRQAFGSWGAAYLAPADDDAVDYNQLGPESSRRARALPIWATLRAYGREGHRAMVERHLDLARRFGDAVEAAPELELFAPVTLNIVCFRLHPEGVGEAELDELNKRLGQAIIDDGRVFMGTSVYKGRTVLRPAIVNWRTTAEDIDYTVAVVRELGAGLT</sequence>
<evidence type="ECO:0000256" key="5">
    <source>
        <dbReference type="ARBA" id="ARBA00023239"/>
    </source>
</evidence>
<dbReference type="InterPro" id="IPR015424">
    <property type="entry name" value="PyrdxlP-dep_Trfase"/>
</dbReference>
<dbReference type="InterPro" id="IPR010977">
    <property type="entry name" value="Aromatic_deC"/>
</dbReference>
<evidence type="ECO:0000313" key="9">
    <source>
        <dbReference type="Proteomes" id="UP000548476"/>
    </source>
</evidence>
<keyword evidence="3" id="KW-0210">Decarboxylase</keyword>
<keyword evidence="5 7" id="KW-0456">Lyase</keyword>
<dbReference type="GO" id="GO:0019752">
    <property type="term" value="P:carboxylic acid metabolic process"/>
    <property type="evidence" value="ECO:0007669"/>
    <property type="project" value="InterPro"/>
</dbReference>
<dbReference type="InterPro" id="IPR015422">
    <property type="entry name" value="PyrdxlP-dep_Trfase_small"/>
</dbReference>
<protein>
    <submittedName>
        <fullName evidence="8">Glutamate/tyrosine decarboxylase-like PLP-dependent enzyme</fullName>
    </submittedName>
</protein>
<dbReference type="AlphaFoldDB" id="A0A841FKA2"/>
<evidence type="ECO:0000256" key="3">
    <source>
        <dbReference type="ARBA" id="ARBA00022793"/>
    </source>
</evidence>
<dbReference type="SUPFAM" id="SSF53383">
    <property type="entry name" value="PLP-dependent transferases"/>
    <property type="match status" value="1"/>
</dbReference>
<comment type="cofactor">
    <cofactor evidence="1 6 7">
        <name>pyridoxal 5'-phosphate</name>
        <dbReference type="ChEBI" id="CHEBI:597326"/>
    </cofactor>
</comment>
<accession>A0A841FKA2</accession>
<evidence type="ECO:0000256" key="2">
    <source>
        <dbReference type="ARBA" id="ARBA00009533"/>
    </source>
</evidence>